<dbReference type="InterPro" id="IPR052555">
    <property type="entry name" value="dCTP_Pyrophosphatase"/>
</dbReference>
<dbReference type="Gene3D" id="1.10.287.1080">
    <property type="entry name" value="MazG-like"/>
    <property type="match status" value="1"/>
</dbReference>
<proteinExistence type="predicted"/>
<comment type="caution">
    <text evidence="1">The sequence shown here is derived from an EMBL/GenBank/DDBJ whole genome shotgun (WGS) entry which is preliminary data.</text>
</comment>
<dbReference type="GO" id="GO:0005829">
    <property type="term" value="C:cytosol"/>
    <property type="evidence" value="ECO:0007669"/>
    <property type="project" value="TreeGrafter"/>
</dbReference>
<accession>A0A2M7D7X8</accession>
<dbReference type="PANTHER" id="PTHR46523:SF1">
    <property type="entry name" value="DCTP PYROPHOSPHATASE 1"/>
    <property type="match status" value="1"/>
</dbReference>
<dbReference type="Proteomes" id="UP000230304">
    <property type="component" value="Unassembled WGS sequence"/>
</dbReference>
<reference evidence="2" key="1">
    <citation type="submission" date="2017-09" db="EMBL/GenBank/DDBJ databases">
        <title>Depth-based differentiation of microbial function through sediment-hosted aquifers and enrichment of novel symbionts in the deep terrestrial subsurface.</title>
        <authorList>
            <person name="Probst A.J."/>
            <person name="Ladd B."/>
            <person name="Jarett J.K."/>
            <person name="Geller-Mcgrath D.E."/>
            <person name="Sieber C.M.K."/>
            <person name="Emerson J.B."/>
            <person name="Anantharaman K."/>
            <person name="Thomas B.C."/>
            <person name="Malmstrom R."/>
            <person name="Stieglmeier M."/>
            <person name="Klingl A."/>
            <person name="Woyke T."/>
            <person name="Ryan C.M."/>
            <person name="Banfield J.F."/>
        </authorList>
    </citation>
    <scope>NUCLEOTIDE SEQUENCE [LARGE SCALE GENOMIC DNA]</scope>
</reference>
<dbReference type="GO" id="GO:0006253">
    <property type="term" value="P:dCTP catabolic process"/>
    <property type="evidence" value="ECO:0007669"/>
    <property type="project" value="TreeGrafter"/>
</dbReference>
<dbReference type="GO" id="GO:0042262">
    <property type="term" value="P:DNA protection"/>
    <property type="evidence" value="ECO:0007669"/>
    <property type="project" value="TreeGrafter"/>
</dbReference>
<organism evidence="1 2">
    <name type="scientific">Candidatus Nealsonbacteria bacterium CG02_land_8_20_14_3_00_40_11</name>
    <dbReference type="NCBI Taxonomy" id="1974700"/>
    <lineage>
        <taxon>Bacteria</taxon>
        <taxon>Candidatus Nealsoniibacteriota</taxon>
    </lineage>
</organism>
<sequence>MNSYQKQIKKFTDDRNWSQFYNPKDILLGIVEEVGELRNVVKWEQNPEILKKVLKANKEEVKDAIGDIYWFLAVLANSCDLDIDKAIEMAIKDNKKRFPVEKTKGKHTNIYLGGYDGKYRKNNQNLGRR</sequence>
<name>A0A2M7D7X8_9BACT</name>
<dbReference type="SUPFAM" id="SSF101386">
    <property type="entry name" value="all-alpha NTP pyrophosphatases"/>
    <property type="match status" value="1"/>
</dbReference>
<dbReference type="PIRSF" id="PIRSF029826">
    <property type="entry name" value="UCP029826_pph"/>
    <property type="match status" value="1"/>
</dbReference>
<protein>
    <recommendedName>
        <fullName evidence="3">Nucleotide pyrophosphohydrolase</fullName>
    </recommendedName>
</protein>
<evidence type="ECO:0000313" key="1">
    <source>
        <dbReference type="EMBL" id="PIV42584.1"/>
    </source>
</evidence>
<dbReference type="PANTHER" id="PTHR46523">
    <property type="entry name" value="DCTP PYROPHOSPHATASE 1"/>
    <property type="match status" value="1"/>
</dbReference>
<dbReference type="GO" id="GO:0047840">
    <property type="term" value="F:dCTP diphosphatase activity"/>
    <property type="evidence" value="ECO:0007669"/>
    <property type="project" value="TreeGrafter"/>
</dbReference>
<dbReference type="Pfam" id="PF12643">
    <property type="entry name" value="MazG-like"/>
    <property type="match status" value="1"/>
</dbReference>
<gene>
    <name evidence="1" type="ORF">COS26_01880</name>
</gene>
<dbReference type="EMBL" id="PEUA01000043">
    <property type="protein sequence ID" value="PIV42584.1"/>
    <property type="molecule type" value="Genomic_DNA"/>
</dbReference>
<dbReference type="InterPro" id="IPR025984">
    <property type="entry name" value="DCTPP"/>
</dbReference>
<dbReference type="AlphaFoldDB" id="A0A2M7D7X8"/>
<evidence type="ECO:0008006" key="3">
    <source>
        <dbReference type="Google" id="ProtNLM"/>
    </source>
</evidence>
<evidence type="ECO:0000313" key="2">
    <source>
        <dbReference type="Proteomes" id="UP000230304"/>
    </source>
</evidence>